<evidence type="ECO:0000313" key="1">
    <source>
        <dbReference type="EMBL" id="MBB5405971.1"/>
    </source>
</evidence>
<proteinExistence type="predicted"/>
<dbReference type="AlphaFoldDB" id="A0A7W8LHK7"/>
<dbReference type="Proteomes" id="UP000592820">
    <property type="component" value="Unassembled WGS sequence"/>
</dbReference>
<evidence type="ECO:0000313" key="2">
    <source>
        <dbReference type="Proteomes" id="UP000592820"/>
    </source>
</evidence>
<dbReference type="Pfam" id="PF11185">
    <property type="entry name" value="DUF2971"/>
    <property type="match status" value="1"/>
</dbReference>
<sequence length="213" mass="24558">MGLGVKHRRDLHRDMLDRERAQLRTQRAYDKNANEYGIYSMAETPRSLLMWAHYAESHTGVCLGFYVPADPDVFVHALPVCYSDSYPTIEWTDFDRSNAIQSLLSKSKEWEYEQECRILQAHSARQKLPFAQAALATIIFGARCSDESEHLVMDLLKRRQDAGHSMPFLMRAHLAPQKYSVGVFPLHARPPSLWKGRPASIRRTRRYDVVHGT</sequence>
<comment type="caution">
    <text evidence="1">The sequence shown here is derived from an EMBL/GenBank/DDBJ whole genome shotgun (WGS) entry which is preliminary data.</text>
</comment>
<organism evidence="1 2">
    <name type="scientific">Paraburkholderia youngii</name>
    <dbReference type="NCBI Taxonomy" id="2782701"/>
    <lineage>
        <taxon>Bacteria</taxon>
        <taxon>Pseudomonadati</taxon>
        <taxon>Pseudomonadota</taxon>
        <taxon>Betaproteobacteria</taxon>
        <taxon>Burkholderiales</taxon>
        <taxon>Burkholderiaceae</taxon>
        <taxon>Paraburkholderia</taxon>
    </lineage>
</organism>
<reference evidence="1 2" key="1">
    <citation type="submission" date="2020-08" db="EMBL/GenBank/DDBJ databases">
        <title>Genomic Encyclopedia of Type Strains, Phase IV (KMG-V): Genome sequencing to study the core and pangenomes of soil and plant-associated prokaryotes.</title>
        <authorList>
            <person name="Whitman W."/>
        </authorList>
    </citation>
    <scope>NUCLEOTIDE SEQUENCE [LARGE SCALE GENOMIC DNA]</scope>
    <source>
        <strain evidence="1 2">JPY162</strain>
    </source>
</reference>
<dbReference type="EMBL" id="JACHDE010000052">
    <property type="protein sequence ID" value="MBB5405971.1"/>
    <property type="molecule type" value="Genomic_DNA"/>
</dbReference>
<accession>A0A7W8LHK7</accession>
<dbReference type="RefSeq" id="WP_184229062.1">
    <property type="nucleotide sequence ID" value="NZ_JACHDE010000052.1"/>
</dbReference>
<dbReference type="InterPro" id="IPR021352">
    <property type="entry name" value="DUF2971"/>
</dbReference>
<name>A0A7W8LHK7_9BURK</name>
<gene>
    <name evidence="1" type="ORF">HDG41_008070</name>
</gene>
<evidence type="ECO:0008006" key="3">
    <source>
        <dbReference type="Google" id="ProtNLM"/>
    </source>
</evidence>
<protein>
    <recommendedName>
        <fullName evidence="3">DUF2971 domain-containing protein</fullName>
    </recommendedName>
</protein>